<dbReference type="RefSeq" id="WP_286487214.1">
    <property type="nucleotide sequence ID" value="NZ_JACALR010000010.1"/>
</dbReference>
<reference evidence="1" key="2">
    <citation type="journal article" date="2022" name="Sci. Total Environ.">
        <title>Prevalence, transmission, and molecular epidemiology of tet(X)-positive bacteria among humans, animals, and environmental niches in China: An epidemiological, and genomic-based study.</title>
        <authorList>
            <person name="Dong N."/>
            <person name="Zeng Y."/>
            <person name="Cai C."/>
            <person name="Sun C."/>
            <person name="Lu J."/>
            <person name="Liu C."/>
            <person name="Zhou H."/>
            <person name="Sun Q."/>
            <person name="Shu L."/>
            <person name="Wang H."/>
            <person name="Wang Y."/>
            <person name="Wang S."/>
            <person name="Wu C."/>
            <person name="Chan E.W."/>
            <person name="Chen G."/>
            <person name="Shen Z."/>
            <person name="Chen S."/>
            <person name="Zhang R."/>
        </authorList>
    </citation>
    <scope>NUCLEOTIDE SEQUENCE</scope>
    <source>
        <strain evidence="1">210</strain>
    </source>
</reference>
<evidence type="ECO:0000313" key="1">
    <source>
        <dbReference type="EMBL" id="MDM1552843.1"/>
    </source>
</evidence>
<evidence type="ECO:0008006" key="3">
    <source>
        <dbReference type="Google" id="ProtNLM"/>
    </source>
</evidence>
<sequence length="132" mass="15403">MHSQEQLSSTPINESRLKDDLNQHVFEKIDIDSITITSEKEKKVDQNPIIDLKFEGTYSFNQEVILKSDSFFVEYSGTYSYDDVFKTKYKKGDTGLFVGYATYIFKENKWQLAKNERNEPIISIQRAVKKIS</sequence>
<protein>
    <recommendedName>
        <fullName evidence="3">DUF4440 domain-containing protein</fullName>
    </recommendedName>
</protein>
<accession>A0AAW7DMF3</accession>
<name>A0AAW7DMF3_9FLAO</name>
<proteinExistence type="predicted"/>
<dbReference type="AlphaFoldDB" id="A0AAW7DMF3"/>
<dbReference type="Proteomes" id="UP001173578">
    <property type="component" value="Unassembled WGS sequence"/>
</dbReference>
<reference evidence="1" key="1">
    <citation type="submission" date="2020-06" db="EMBL/GenBank/DDBJ databases">
        <authorList>
            <person name="Dong N."/>
        </authorList>
    </citation>
    <scope>NUCLEOTIDE SEQUENCE</scope>
    <source>
        <strain evidence="1">210</strain>
    </source>
</reference>
<evidence type="ECO:0000313" key="2">
    <source>
        <dbReference type="Proteomes" id="UP001173578"/>
    </source>
</evidence>
<gene>
    <name evidence="1" type="ORF">HX095_16705</name>
</gene>
<organism evidence="1 2">
    <name type="scientific">Empedobacter falsenii</name>
    <dbReference type="NCBI Taxonomy" id="343874"/>
    <lineage>
        <taxon>Bacteria</taxon>
        <taxon>Pseudomonadati</taxon>
        <taxon>Bacteroidota</taxon>
        <taxon>Flavobacteriia</taxon>
        <taxon>Flavobacteriales</taxon>
        <taxon>Weeksellaceae</taxon>
        <taxon>Empedobacter</taxon>
    </lineage>
</organism>
<dbReference type="EMBL" id="JACALR010000010">
    <property type="protein sequence ID" value="MDM1552843.1"/>
    <property type="molecule type" value="Genomic_DNA"/>
</dbReference>
<comment type="caution">
    <text evidence="1">The sequence shown here is derived from an EMBL/GenBank/DDBJ whole genome shotgun (WGS) entry which is preliminary data.</text>
</comment>